<accession>A0AAV2VNB2</accession>
<name>A0AAV2VNB2_9VIBR</name>
<feature type="compositionally biased region" description="Basic and acidic residues" evidence="1">
    <location>
        <begin position="10"/>
        <end position="24"/>
    </location>
</feature>
<evidence type="ECO:0000313" key="3">
    <source>
        <dbReference type="Proteomes" id="UP000018211"/>
    </source>
</evidence>
<evidence type="ECO:0000313" key="2">
    <source>
        <dbReference type="EMBL" id="CCO46028.1"/>
    </source>
</evidence>
<protein>
    <submittedName>
        <fullName evidence="2">Uncharacterized protein</fullName>
    </submittedName>
</protein>
<sequence>MNARFKKRLDRFDPKQKNPRDKCDTNVKNKISFNYISLIFKK</sequence>
<dbReference type="EMBL" id="CAOF01000074">
    <property type="protein sequence ID" value="CCO46028.1"/>
    <property type="molecule type" value="Genomic_DNA"/>
</dbReference>
<reference evidence="2 3" key="1">
    <citation type="journal article" date="2013" name="ISME J.">
        <title>Comparative genomics of pathogenic lineages of Vibrio nigripulchritudo identifies virulence-associated traits.</title>
        <authorList>
            <person name="Goudenege D."/>
            <person name="Labreuche Y."/>
            <person name="Krin E."/>
            <person name="Ansquer D."/>
            <person name="Mangenot S."/>
            <person name="Calteau A."/>
            <person name="Medigue C."/>
            <person name="Mazel D."/>
            <person name="Polz M.F."/>
            <person name="Le Roux F."/>
        </authorList>
    </citation>
    <scope>NUCLEOTIDE SEQUENCE [LARGE SCALE GENOMIC DNA]</scope>
    <source>
        <strain evidence="2 3">SOn1</strain>
    </source>
</reference>
<evidence type="ECO:0000256" key="1">
    <source>
        <dbReference type="SAM" id="MobiDB-lite"/>
    </source>
</evidence>
<dbReference type="AlphaFoldDB" id="A0AAV2VNB2"/>
<proteinExistence type="predicted"/>
<gene>
    <name evidence="2" type="ORF">VIBNISOn1_1650005</name>
</gene>
<organism evidence="2 3">
    <name type="scientific">Vibrio nigripulchritudo SOn1</name>
    <dbReference type="NCBI Taxonomy" id="1238450"/>
    <lineage>
        <taxon>Bacteria</taxon>
        <taxon>Pseudomonadati</taxon>
        <taxon>Pseudomonadota</taxon>
        <taxon>Gammaproteobacteria</taxon>
        <taxon>Vibrionales</taxon>
        <taxon>Vibrionaceae</taxon>
        <taxon>Vibrio</taxon>
    </lineage>
</organism>
<dbReference type="Proteomes" id="UP000018211">
    <property type="component" value="Unassembled WGS sequence"/>
</dbReference>
<comment type="caution">
    <text evidence="2">The sequence shown here is derived from an EMBL/GenBank/DDBJ whole genome shotgun (WGS) entry which is preliminary data.</text>
</comment>
<feature type="region of interest" description="Disordered" evidence="1">
    <location>
        <begin position="1"/>
        <end position="24"/>
    </location>
</feature>